<gene>
    <name evidence="3" type="ORF">FH603_1875</name>
</gene>
<evidence type="ECO:0000313" key="4">
    <source>
        <dbReference type="Proteomes" id="UP000700732"/>
    </source>
</evidence>
<dbReference type="RefSeq" id="WP_186737178.1">
    <property type="nucleotide sequence ID" value="NZ_VFIA01000009.1"/>
</dbReference>
<accession>A0ABR6W575</accession>
<feature type="chain" id="PRO_5045320905" description="Porin" evidence="2">
    <location>
        <begin position="19"/>
        <end position="495"/>
    </location>
</feature>
<organism evidence="3 4">
    <name type="scientific">Spirosoma utsteinense</name>
    <dbReference type="NCBI Taxonomy" id="2585773"/>
    <lineage>
        <taxon>Bacteria</taxon>
        <taxon>Pseudomonadati</taxon>
        <taxon>Bacteroidota</taxon>
        <taxon>Cytophagia</taxon>
        <taxon>Cytophagales</taxon>
        <taxon>Cytophagaceae</taxon>
        <taxon>Spirosoma</taxon>
    </lineage>
</organism>
<name>A0ABR6W575_9BACT</name>
<reference evidence="3 4" key="1">
    <citation type="submission" date="2019-06" db="EMBL/GenBank/DDBJ databases">
        <title>Spirosoma utsteinense sp. nov. isolated from Antarctic ice-free soils.</title>
        <authorList>
            <person name="Tahon G."/>
        </authorList>
    </citation>
    <scope>NUCLEOTIDE SEQUENCE [LARGE SCALE GENOMIC DNA]</scope>
    <source>
        <strain evidence="3 4">LMG 31447</strain>
    </source>
</reference>
<feature type="signal peptide" evidence="2">
    <location>
        <begin position="1"/>
        <end position="18"/>
    </location>
</feature>
<protein>
    <recommendedName>
        <fullName evidence="5">Porin</fullName>
    </recommendedName>
</protein>
<feature type="compositionally biased region" description="Low complexity" evidence="1">
    <location>
        <begin position="47"/>
        <end position="59"/>
    </location>
</feature>
<proteinExistence type="predicted"/>
<evidence type="ECO:0000256" key="1">
    <source>
        <dbReference type="SAM" id="MobiDB-lite"/>
    </source>
</evidence>
<sequence length="495" mass="54310">MKKIIVACAMLSGGFAAAQQSATTTAPTDTIAPVTTNRSAEQAPLKPATATTPSASTAAASAEKNELKYNLNTSGSHFFKVTFLNQTWLRLNQSNPGTTVIQEPRSNTFDIGLRRTRIQLFGQLSDRVFLYFQFGMNNFNYLNGFPAFNTAGTPSNRKVAAFFHDAIGEYNLFKGKDYLKIGGGLTIVNGLSRFSQPSVSSIMSMDVPVFAQATVDQTDEFSRKLTVYARGQLGKIDYRIGVSDPFPIQTNGAAPPALGSTANFALKGHHKQFQGFFLYNIFEKEAHQVPGYMTGTYLGKRKVWNIEAGFITQKNATWHRGDVVTDTIYQNLNMWSVASFLDMPINRQTGTAVNAYLGYFHTDYGTNYLRYNGIMNPASGISSAPGGLGGTQGNSFPMFGTGSVVYSQVGYLMRQDLFGAGNGTLMPYVQAQVASYQRVTRTLGVYNVGLNYLIKGHNGKLTLDYQNRPYYQTSGTQIAPEGRKGQLVLQYQVFI</sequence>
<keyword evidence="4" id="KW-1185">Reference proteome</keyword>
<feature type="region of interest" description="Disordered" evidence="1">
    <location>
        <begin position="36"/>
        <end position="59"/>
    </location>
</feature>
<comment type="caution">
    <text evidence="3">The sequence shown here is derived from an EMBL/GenBank/DDBJ whole genome shotgun (WGS) entry which is preliminary data.</text>
</comment>
<dbReference type="EMBL" id="VFIA01000009">
    <property type="protein sequence ID" value="MBC3791374.1"/>
    <property type="molecule type" value="Genomic_DNA"/>
</dbReference>
<evidence type="ECO:0000256" key="2">
    <source>
        <dbReference type="SAM" id="SignalP"/>
    </source>
</evidence>
<evidence type="ECO:0000313" key="3">
    <source>
        <dbReference type="EMBL" id="MBC3791374.1"/>
    </source>
</evidence>
<keyword evidence="2" id="KW-0732">Signal</keyword>
<dbReference type="Proteomes" id="UP000700732">
    <property type="component" value="Unassembled WGS sequence"/>
</dbReference>
<evidence type="ECO:0008006" key="5">
    <source>
        <dbReference type="Google" id="ProtNLM"/>
    </source>
</evidence>